<evidence type="ECO:0000256" key="5">
    <source>
        <dbReference type="SAM" id="Phobius"/>
    </source>
</evidence>
<feature type="transmembrane region" description="Helical" evidence="5">
    <location>
        <begin position="40"/>
        <end position="63"/>
    </location>
</feature>
<dbReference type="GO" id="GO:0098542">
    <property type="term" value="P:defense response to other organism"/>
    <property type="evidence" value="ECO:0007669"/>
    <property type="project" value="InterPro"/>
</dbReference>
<keyword evidence="3 5" id="KW-1133">Transmembrane helix</keyword>
<name>A0A6P4A4L6_ZIZJJ</name>
<dbReference type="PANTHER" id="PTHR31234:SF65">
    <property type="entry name" value="LATE EMBRYOGENESIS ABUNDANT PROTEIN, LEA_2 SUBGROUP"/>
    <property type="match status" value="1"/>
</dbReference>
<reference evidence="8" key="1">
    <citation type="submission" date="2025-08" db="UniProtKB">
        <authorList>
            <consortium name="RefSeq"/>
        </authorList>
    </citation>
    <scope>IDENTIFICATION</scope>
    <source>
        <tissue evidence="8">Seedling</tissue>
    </source>
</reference>
<dbReference type="PANTHER" id="PTHR31234">
    <property type="entry name" value="LATE EMBRYOGENESIS ABUNDANT (LEA) HYDROXYPROLINE-RICH GLYCOPROTEIN FAMILY"/>
    <property type="match status" value="1"/>
</dbReference>
<accession>A0A6P4A4L6</accession>
<sequence length="220" mass="24512">MVESEQVRPLAQETDFHPIDGLENDVALNKKLRRRKYIKCCACVSSLILIPAVVVVILIFTVFRVKEPIIRVNKFTVIHLELVNNTVPKPGSNITINADVSVKNPNVASFKYTNTTTTLFYHGTVVGEARGPPGKSKARRTMRMNITVDIITDRMLSNPNLMSDVGSGLLSMNSYSSISGRIKILDIIKKHVVVKMNCSMTVNISSQAIQDQKCKRKVKL</sequence>
<keyword evidence="4 5" id="KW-0472">Membrane</keyword>
<evidence type="ECO:0000256" key="1">
    <source>
        <dbReference type="ARBA" id="ARBA00004167"/>
    </source>
</evidence>
<evidence type="ECO:0000256" key="2">
    <source>
        <dbReference type="ARBA" id="ARBA00022692"/>
    </source>
</evidence>
<dbReference type="InParanoid" id="A0A6P4A4L6"/>
<dbReference type="Pfam" id="PF03168">
    <property type="entry name" value="LEA_2"/>
    <property type="match status" value="1"/>
</dbReference>
<dbReference type="Gene3D" id="2.60.40.1820">
    <property type="match status" value="1"/>
</dbReference>
<dbReference type="AlphaFoldDB" id="A0A6P4A4L6"/>
<keyword evidence="7" id="KW-1185">Reference proteome</keyword>
<comment type="subcellular location">
    <subcellularLocation>
        <location evidence="1">Membrane</location>
        <topology evidence="1">Single-pass membrane protein</topology>
    </subcellularLocation>
</comment>
<evidence type="ECO:0000256" key="4">
    <source>
        <dbReference type="ARBA" id="ARBA00023136"/>
    </source>
</evidence>
<dbReference type="InterPro" id="IPR044839">
    <property type="entry name" value="NDR1-like"/>
</dbReference>
<dbReference type="GeneID" id="107423719"/>
<dbReference type="Proteomes" id="UP001652623">
    <property type="component" value="Chromosome 7"/>
</dbReference>
<dbReference type="InterPro" id="IPR004864">
    <property type="entry name" value="LEA_2"/>
</dbReference>
<keyword evidence="2 5" id="KW-0812">Transmembrane</keyword>
<protein>
    <submittedName>
        <fullName evidence="8">Uncharacterized protein LOC107423719</fullName>
    </submittedName>
</protein>
<feature type="domain" description="Late embryogenesis abundant protein LEA-2 subgroup" evidence="6">
    <location>
        <begin position="100"/>
        <end position="199"/>
    </location>
</feature>
<evidence type="ECO:0000259" key="6">
    <source>
        <dbReference type="Pfam" id="PF03168"/>
    </source>
</evidence>
<dbReference type="FunCoup" id="A0A6P4A4L6">
    <property type="interactions" value="329"/>
</dbReference>
<gene>
    <name evidence="8" type="primary">LOC107423719</name>
</gene>
<evidence type="ECO:0000313" key="7">
    <source>
        <dbReference type="Proteomes" id="UP001652623"/>
    </source>
</evidence>
<evidence type="ECO:0000256" key="3">
    <source>
        <dbReference type="ARBA" id="ARBA00022989"/>
    </source>
</evidence>
<evidence type="ECO:0000313" key="8">
    <source>
        <dbReference type="RefSeq" id="XP_015888819.3"/>
    </source>
</evidence>
<proteinExistence type="predicted"/>
<dbReference type="GO" id="GO:0016020">
    <property type="term" value="C:membrane"/>
    <property type="evidence" value="ECO:0007669"/>
    <property type="project" value="UniProtKB-SubCell"/>
</dbReference>
<dbReference type="KEGG" id="zju:107423719"/>
<dbReference type="SUPFAM" id="SSF117070">
    <property type="entry name" value="LEA14-like"/>
    <property type="match status" value="1"/>
</dbReference>
<dbReference type="RefSeq" id="XP_015888819.3">
    <property type="nucleotide sequence ID" value="XM_016033333.4"/>
</dbReference>
<organism evidence="7 8">
    <name type="scientific">Ziziphus jujuba</name>
    <name type="common">Chinese jujube</name>
    <name type="synonym">Ziziphus sativa</name>
    <dbReference type="NCBI Taxonomy" id="326968"/>
    <lineage>
        <taxon>Eukaryota</taxon>
        <taxon>Viridiplantae</taxon>
        <taxon>Streptophyta</taxon>
        <taxon>Embryophyta</taxon>
        <taxon>Tracheophyta</taxon>
        <taxon>Spermatophyta</taxon>
        <taxon>Magnoliopsida</taxon>
        <taxon>eudicotyledons</taxon>
        <taxon>Gunneridae</taxon>
        <taxon>Pentapetalae</taxon>
        <taxon>rosids</taxon>
        <taxon>fabids</taxon>
        <taxon>Rosales</taxon>
        <taxon>Rhamnaceae</taxon>
        <taxon>Paliureae</taxon>
        <taxon>Ziziphus</taxon>
    </lineage>
</organism>